<accession>X1TE09</accession>
<feature type="non-terminal residue" evidence="1">
    <location>
        <position position="74"/>
    </location>
</feature>
<dbReference type="InterPro" id="IPR011032">
    <property type="entry name" value="GroES-like_sf"/>
</dbReference>
<protein>
    <submittedName>
        <fullName evidence="1">Uncharacterized protein</fullName>
    </submittedName>
</protein>
<dbReference type="EMBL" id="BARW01034110">
    <property type="protein sequence ID" value="GAJ03484.1"/>
    <property type="molecule type" value="Genomic_DNA"/>
</dbReference>
<organism evidence="1">
    <name type="scientific">marine sediment metagenome</name>
    <dbReference type="NCBI Taxonomy" id="412755"/>
    <lineage>
        <taxon>unclassified sequences</taxon>
        <taxon>metagenomes</taxon>
        <taxon>ecological metagenomes</taxon>
    </lineage>
</organism>
<name>X1TE09_9ZZZZ</name>
<dbReference type="Gene3D" id="3.90.180.10">
    <property type="entry name" value="Medium-chain alcohol dehydrogenases, catalytic domain"/>
    <property type="match status" value="1"/>
</dbReference>
<gene>
    <name evidence="1" type="ORF">S12H4_53552</name>
</gene>
<dbReference type="AlphaFoldDB" id="X1TE09"/>
<reference evidence="1" key="1">
    <citation type="journal article" date="2014" name="Front. Microbiol.">
        <title>High frequency of phylogenetically diverse reductive dehalogenase-homologous genes in deep subseafloor sedimentary metagenomes.</title>
        <authorList>
            <person name="Kawai M."/>
            <person name="Futagami T."/>
            <person name="Toyoda A."/>
            <person name="Takaki Y."/>
            <person name="Nishi S."/>
            <person name="Hori S."/>
            <person name="Arai W."/>
            <person name="Tsubouchi T."/>
            <person name="Morono Y."/>
            <person name="Uchiyama I."/>
            <person name="Ito T."/>
            <person name="Fujiyama A."/>
            <person name="Inagaki F."/>
            <person name="Takami H."/>
        </authorList>
    </citation>
    <scope>NUCLEOTIDE SEQUENCE</scope>
    <source>
        <strain evidence="1">Expedition CK06-06</strain>
    </source>
</reference>
<evidence type="ECO:0000313" key="1">
    <source>
        <dbReference type="EMBL" id="GAJ03484.1"/>
    </source>
</evidence>
<dbReference type="SUPFAM" id="SSF50129">
    <property type="entry name" value="GroES-like"/>
    <property type="match status" value="1"/>
</dbReference>
<comment type="caution">
    <text evidence="1">The sequence shown here is derived from an EMBL/GenBank/DDBJ whole genome shotgun (WGS) entry which is preliminary data.</text>
</comment>
<sequence>MDKNYQVIFVKPKEVILKETRMPLPEKGEVLIKTIVTQISTGTELTILSGEFPEGSYWAHYAKYPFKAGYSNIG</sequence>
<proteinExistence type="predicted"/>